<evidence type="ECO:0000313" key="4">
    <source>
        <dbReference type="Proteomes" id="UP000799118"/>
    </source>
</evidence>
<gene>
    <name evidence="3" type="ORF">BT96DRAFT_918097</name>
</gene>
<accession>A0A6A4HWJ3</accession>
<organism evidence="3 4">
    <name type="scientific">Gymnopus androsaceus JB14</name>
    <dbReference type="NCBI Taxonomy" id="1447944"/>
    <lineage>
        <taxon>Eukaryota</taxon>
        <taxon>Fungi</taxon>
        <taxon>Dikarya</taxon>
        <taxon>Basidiomycota</taxon>
        <taxon>Agaricomycotina</taxon>
        <taxon>Agaricomycetes</taxon>
        <taxon>Agaricomycetidae</taxon>
        <taxon>Agaricales</taxon>
        <taxon>Marasmiineae</taxon>
        <taxon>Omphalotaceae</taxon>
        <taxon>Gymnopus</taxon>
    </lineage>
</organism>
<dbReference type="OrthoDB" id="423498at2759"/>
<dbReference type="InterPro" id="IPR052988">
    <property type="entry name" value="Oryzine_lactonohydrolase"/>
</dbReference>
<dbReference type="Pfam" id="PF08450">
    <property type="entry name" value="SGL"/>
    <property type="match status" value="1"/>
</dbReference>
<evidence type="ECO:0000256" key="1">
    <source>
        <dbReference type="SAM" id="SignalP"/>
    </source>
</evidence>
<name>A0A6A4HWJ3_9AGAR</name>
<sequence length="410" mass="43799">MKMNLFIVISATAAAIFRGVAGTQLPSQAVFIDPRSFAVMGPNADFRNDSFTQLFNPTSTTPPFFQVFDERFLTILGESPSIREIASNATFAFAHEAPIYVNETGEVFFSSNDGGPLGFSNLFENNVVSKISMKDVETALAANASGPVNVPVIQLNLSDNVQMTNGGTGPYNSSLVLVTSGRGSLPPSIVLVNPLPPYNSTVLLDNFYGRQFNSLNDIKIHPTNGKFFFTDVDYGFLNHFRPAPLMPFQVYQFDPETSVVQVVADGFNKPNGLAFSPDGNISYVCDTGASGGFLGDNGTLPATIYAFDVDPVSHAFKNRRVFAYVDAGVPDGIQVDSDGNIYSGCADGTQVWSPEGTLLGKFVVESSSPSNLGTAEMIFTSSPNGLVILAETKMYFASIAAKGVPLTGPT</sequence>
<evidence type="ECO:0000313" key="3">
    <source>
        <dbReference type="EMBL" id="KAE9402576.1"/>
    </source>
</evidence>
<dbReference type="InterPro" id="IPR011042">
    <property type="entry name" value="6-blade_b-propeller_TolB-like"/>
</dbReference>
<keyword evidence="1" id="KW-0732">Signal</keyword>
<protein>
    <submittedName>
        <fullName evidence="3">D-lactonohydrolase-like protein</fullName>
    </submittedName>
</protein>
<dbReference type="EMBL" id="ML769433">
    <property type="protein sequence ID" value="KAE9402576.1"/>
    <property type="molecule type" value="Genomic_DNA"/>
</dbReference>
<dbReference type="Gene3D" id="2.120.10.30">
    <property type="entry name" value="TolB, C-terminal domain"/>
    <property type="match status" value="1"/>
</dbReference>
<evidence type="ECO:0000259" key="2">
    <source>
        <dbReference type="Pfam" id="PF08450"/>
    </source>
</evidence>
<dbReference type="PANTHER" id="PTHR47064">
    <property type="entry name" value="PUTATIVE (AFU_ORTHOLOGUE AFUA_1G08990)-RELATED"/>
    <property type="match status" value="1"/>
</dbReference>
<dbReference type="AlphaFoldDB" id="A0A6A4HWJ3"/>
<feature type="domain" description="SMP-30/Gluconolactonase/LRE-like region" evidence="2">
    <location>
        <begin position="196"/>
        <end position="371"/>
    </location>
</feature>
<dbReference type="InterPro" id="IPR013658">
    <property type="entry name" value="SGL"/>
</dbReference>
<proteinExistence type="predicted"/>
<dbReference type="SUPFAM" id="SSF63829">
    <property type="entry name" value="Calcium-dependent phosphotriesterase"/>
    <property type="match status" value="1"/>
</dbReference>
<keyword evidence="4" id="KW-1185">Reference proteome</keyword>
<feature type="signal peptide" evidence="1">
    <location>
        <begin position="1"/>
        <end position="22"/>
    </location>
</feature>
<dbReference type="Proteomes" id="UP000799118">
    <property type="component" value="Unassembled WGS sequence"/>
</dbReference>
<feature type="chain" id="PRO_5025516725" evidence="1">
    <location>
        <begin position="23"/>
        <end position="410"/>
    </location>
</feature>
<reference evidence="3" key="1">
    <citation type="journal article" date="2019" name="Environ. Microbiol.">
        <title>Fungal ecological strategies reflected in gene transcription - a case study of two litter decomposers.</title>
        <authorList>
            <person name="Barbi F."/>
            <person name="Kohler A."/>
            <person name="Barry K."/>
            <person name="Baskaran P."/>
            <person name="Daum C."/>
            <person name="Fauchery L."/>
            <person name="Ihrmark K."/>
            <person name="Kuo A."/>
            <person name="LaButti K."/>
            <person name="Lipzen A."/>
            <person name="Morin E."/>
            <person name="Grigoriev I.V."/>
            <person name="Henrissat B."/>
            <person name="Lindahl B."/>
            <person name="Martin F."/>
        </authorList>
    </citation>
    <scope>NUCLEOTIDE SEQUENCE</scope>
    <source>
        <strain evidence="3">JB14</strain>
    </source>
</reference>
<dbReference type="PANTHER" id="PTHR47064:SF2">
    <property type="entry name" value="SMP-30_GLUCONOLACTONASE_LRE-LIKE REGION DOMAIN-CONTAINING PROTEIN-RELATED"/>
    <property type="match status" value="1"/>
</dbReference>